<organism evidence="1 2">
    <name type="scientific">Panagrolaimus sp. PS1159</name>
    <dbReference type="NCBI Taxonomy" id="55785"/>
    <lineage>
        <taxon>Eukaryota</taxon>
        <taxon>Metazoa</taxon>
        <taxon>Ecdysozoa</taxon>
        <taxon>Nematoda</taxon>
        <taxon>Chromadorea</taxon>
        <taxon>Rhabditida</taxon>
        <taxon>Tylenchina</taxon>
        <taxon>Panagrolaimomorpha</taxon>
        <taxon>Panagrolaimoidea</taxon>
        <taxon>Panagrolaimidae</taxon>
        <taxon>Panagrolaimus</taxon>
    </lineage>
</organism>
<evidence type="ECO:0000313" key="2">
    <source>
        <dbReference type="WBParaSite" id="PS1159_v2.g10845.t1"/>
    </source>
</evidence>
<accession>A0AC35EUG5</accession>
<dbReference type="Proteomes" id="UP000887580">
    <property type="component" value="Unplaced"/>
</dbReference>
<proteinExistence type="predicted"/>
<sequence>MKLIFVGIIFSVVFGLIGAELIDTHSIEVSGLIECCDHLNKCEPPKKAKIELWDYYKFFPNVLLYPLEIENSRRYSFKWTDGKVFDVKPLLKVHIQCSDGTIFDQTYDSFSNTKQISQDIKVQMQLL</sequence>
<evidence type="ECO:0000313" key="1">
    <source>
        <dbReference type="Proteomes" id="UP000887580"/>
    </source>
</evidence>
<protein>
    <submittedName>
        <fullName evidence="2">Uncharacterized protein</fullName>
    </submittedName>
</protein>
<reference evidence="2" key="1">
    <citation type="submission" date="2022-11" db="UniProtKB">
        <authorList>
            <consortium name="WormBaseParasite"/>
        </authorList>
    </citation>
    <scope>IDENTIFICATION</scope>
</reference>
<dbReference type="WBParaSite" id="PS1159_v2.g10845.t1">
    <property type="protein sequence ID" value="PS1159_v2.g10845.t1"/>
    <property type="gene ID" value="PS1159_v2.g10845"/>
</dbReference>
<name>A0AC35EUG5_9BILA</name>